<dbReference type="Proteomes" id="UP001595823">
    <property type="component" value="Unassembled WGS sequence"/>
</dbReference>
<proteinExistence type="predicted"/>
<keyword evidence="2" id="KW-1185">Reference proteome</keyword>
<accession>A0ABV8TXI9</accession>
<gene>
    <name evidence="1" type="ORF">ACFPET_08065</name>
</gene>
<comment type="caution">
    <text evidence="1">The sequence shown here is derived from an EMBL/GenBank/DDBJ whole genome shotgun (WGS) entry which is preliminary data.</text>
</comment>
<dbReference type="RefSeq" id="WP_380619567.1">
    <property type="nucleotide sequence ID" value="NZ_JBHSDK010000012.1"/>
</dbReference>
<dbReference type="EMBL" id="JBHSDK010000012">
    <property type="protein sequence ID" value="MFC4335153.1"/>
    <property type="molecule type" value="Genomic_DNA"/>
</dbReference>
<evidence type="ECO:0000313" key="2">
    <source>
        <dbReference type="Proteomes" id="UP001595823"/>
    </source>
</evidence>
<organism evidence="1 2">
    <name type="scientific">Salininema proteolyticum</name>
    <dbReference type="NCBI Taxonomy" id="1607685"/>
    <lineage>
        <taxon>Bacteria</taxon>
        <taxon>Bacillati</taxon>
        <taxon>Actinomycetota</taxon>
        <taxon>Actinomycetes</taxon>
        <taxon>Glycomycetales</taxon>
        <taxon>Glycomycetaceae</taxon>
        <taxon>Salininema</taxon>
    </lineage>
</organism>
<sequence length="102" mass="11143">MSTPPIVKDRIYGGPILGRFTIVPQEYIVSLEPGDAGKLRVFECAAQRSGATPRLVLTVARPDIGEPGLSWRTKAELPEGLKDDIVAQSLYVYRRSVVDCNG</sequence>
<protein>
    <submittedName>
        <fullName evidence="1">Uncharacterized protein</fullName>
    </submittedName>
</protein>
<evidence type="ECO:0000313" key="1">
    <source>
        <dbReference type="EMBL" id="MFC4335153.1"/>
    </source>
</evidence>
<name>A0ABV8TXI9_9ACTN</name>
<reference evidence="2" key="1">
    <citation type="journal article" date="2019" name="Int. J. Syst. Evol. Microbiol.">
        <title>The Global Catalogue of Microorganisms (GCM) 10K type strain sequencing project: providing services to taxonomists for standard genome sequencing and annotation.</title>
        <authorList>
            <consortium name="The Broad Institute Genomics Platform"/>
            <consortium name="The Broad Institute Genome Sequencing Center for Infectious Disease"/>
            <person name="Wu L."/>
            <person name="Ma J."/>
        </authorList>
    </citation>
    <scope>NUCLEOTIDE SEQUENCE [LARGE SCALE GENOMIC DNA]</scope>
    <source>
        <strain evidence="2">IBRC-M 10908</strain>
    </source>
</reference>